<dbReference type="Gene3D" id="3.30.200.20">
    <property type="entry name" value="Phosphorylase Kinase, domain 1"/>
    <property type="match status" value="1"/>
</dbReference>
<evidence type="ECO:0000256" key="26">
    <source>
        <dbReference type="SAM" id="MobiDB-lite"/>
    </source>
</evidence>
<dbReference type="FunFam" id="3.80.10.10:FF:000905">
    <property type="entry name" value="Receptor-like protein kinase 7"/>
    <property type="match status" value="1"/>
</dbReference>
<feature type="transmembrane region" description="Helical" evidence="27">
    <location>
        <begin position="2151"/>
        <end position="2172"/>
    </location>
</feature>
<dbReference type="InterPro" id="IPR000504">
    <property type="entry name" value="RRM_dom"/>
</dbReference>
<keyword evidence="7" id="KW-0597">Phosphoprotein</keyword>
<keyword evidence="11" id="KW-0732">Signal</keyword>
<dbReference type="GO" id="GO:0005524">
    <property type="term" value="F:ATP binding"/>
    <property type="evidence" value="ECO:0007669"/>
    <property type="project" value="UniProtKB-UniRule"/>
</dbReference>
<dbReference type="Pfam" id="PF00069">
    <property type="entry name" value="Pkinase"/>
    <property type="match status" value="1"/>
</dbReference>
<keyword evidence="10 27" id="KW-0812">Transmembrane</keyword>
<dbReference type="SUPFAM" id="SSF54928">
    <property type="entry name" value="RNA-binding domain, RBD"/>
    <property type="match status" value="1"/>
</dbReference>
<dbReference type="PROSITE" id="PS00107">
    <property type="entry name" value="PROTEIN_KINASE_ATP"/>
    <property type="match status" value="2"/>
</dbReference>
<evidence type="ECO:0000256" key="5">
    <source>
        <dbReference type="ARBA" id="ARBA00022475"/>
    </source>
</evidence>
<reference evidence="30 31" key="1">
    <citation type="journal article" date="2018" name="Mol. Plant">
        <title>The genome of Artemisia annua provides insight into the evolution of Asteraceae family and artemisinin biosynthesis.</title>
        <authorList>
            <person name="Shen Q."/>
            <person name="Zhang L."/>
            <person name="Liao Z."/>
            <person name="Wang S."/>
            <person name="Yan T."/>
            <person name="Shi P."/>
            <person name="Liu M."/>
            <person name="Fu X."/>
            <person name="Pan Q."/>
            <person name="Wang Y."/>
            <person name="Lv Z."/>
            <person name="Lu X."/>
            <person name="Zhang F."/>
            <person name="Jiang W."/>
            <person name="Ma Y."/>
            <person name="Chen M."/>
            <person name="Hao X."/>
            <person name="Li L."/>
            <person name="Tang Y."/>
            <person name="Lv G."/>
            <person name="Zhou Y."/>
            <person name="Sun X."/>
            <person name="Brodelius P.E."/>
            <person name="Rose J.K.C."/>
            <person name="Tang K."/>
        </authorList>
    </citation>
    <scope>NUCLEOTIDE SEQUENCE [LARGE SCALE GENOMIC DNA]</scope>
    <source>
        <strain evidence="31">cv. Huhao1</strain>
        <tissue evidence="30">Leaf</tissue>
    </source>
</reference>
<keyword evidence="15 25" id="KW-0067">ATP-binding</keyword>
<comment type="similarity">
    <text evidence="3">Belongs to the protein kinase superfamily. Ser/Thr protein kinase family.</text>
</comment>
<feature type="transmembrane region" description="Helical" evidence="27">
    <location>
        <begin position="1069"/>
        <end position="1091"/>
    </location>
</feature>
<evidence type="ECO:0000259" key="28">
    <source>
        <dbReference type="PROSITE" id="PS50011"/>
    </source>
</evidence>
<dbReference type="SMART" id="SM00369">
    <property type="entry name" value="LRR_TYP"/>
    <property type="match status" value="20"/>
</dbReference>
<evidence type="ECO:0000256" key="24">
    <source>
        <dbReference type="PROSITE-ProRule" id="PRU00176"/>
    </source>
</evidence>
<dbReference type="InterPro" id="IPR017441">
    <property type="entry name" value="Protein_kinase_ATP_BS"/>
</dbReference>
<evidence type="ECO:0000256" key="2">
    <source>
        <dbReference type="ARBA" id="ARBA00004251"/>
    </source>
</evidence>
<dbReference type="GO" id="GO:0051707">
    <property type="term" value="P:response to other organism"/>
    <property type="evidence" value="ECO:0007669"/>
    <property type="project" value="UniProtKB-ARBA"/>
</dbReference>
<evidence type="ECO:0000313" key="30">
    <source>
        <dbReference type="EMBL" id="PWA56680.1"/>
    </source>
</evidence>
<dbReference type="Pfam" id="PF08263">
    <property type="entry name" value="LRRNT_2"/>
    <property type="match status" value="1"/>
</dbReference>
<evidence type="ECO:0000256" key="11">
    <source>
        <dbReference type="ARBA" id="ARBA00022729"/>
    </source>
</evidence>
<dbReference type="InterPro" id="IPR051716">
    <property type="entry name" value="Plant_RL_S/T_kinase"/>
</dbReference>
<dbReference type="InterPro" id="IPR035979">
    <property type="entry name" value="RBD_domain_sf"/>
</dbReference>
<dbReference type="GO" id="GO:0003723">
    <property type="term" value="F:RNA binding"/>
    <property type="evidence" value="ECO:0007669"/>
    <property type="project" value="UniProtKB-UniRule"/>
</dbReference>
<proteinExistence type="inferred from homology"/>
<dbReference type="InterPro" id="IPR000719">
    <property type="entry name" value="Prot_kinase_dom"/>
</dbReference>
<evidence type="ECO:0000256" key="27">
    <source>
        <dbReference type="SAM" id="Phobius"/>
    </source>
</evidence>
<dbReference type="PROSITE" id="PS50011">
    <property type="entry name" value="PROTEIN_KINASE_DOM"/>
    <property type="match status" value="2"/>
</dbReference>
<keyword evidence="12" id="KW-0677">Repeat</keyword>
<dbReference type="Pfam" id="PF07714">
    <property type="entry name" value="PK_Tyr_Ser-Thr"/>
    <property type="match status" value="1"/>
</dbReference>
<keyword evidence="14 30" id="KW-0418">Kinase</keyword>
<keyword evidence="17 27" id="KW-1133">Transmembrane helix</keyword>
<dbReference type="Gene3D" id="3.80.10.10">
    <property type="entry name" value="Ribonuclease Inhibitor"/>
    <property type="match status" value="9"/>
</dbReference>
<evidence type="ECO:0000256" key="20">
    <source>
        <dbReference type="ARBA" id="ARBA00023180"/>
    </source>
</evidence>
<gene>
    <name evidence="30" type="ORF">CTI12_AA416750</name>
</gene>
<dbReference type="FunFam" id="3.30.200.20:FF:000260">
    <property type="entry name" value="LRR receptor-like serine/threonine-protein kinase RPK2"/>
    <property type="match status" value="2"/>
</dbReference>
<evidence type="ECO:0000259" key="29">
    <source>
        <dbReference type="PROSITE" id="PS50102"/>
    </source>
</evidence>
<keyword evidence="6" id="KW-0723">Serine/threonine-protein kinase</keyword>
<evidence type="ECO:0000256" key="3">
    <source>
        <dbReference type="ARBA" id="ARBA00008684"/>
    </source>
</evidence>
<dbReference type="InterPro" id="IPR001611">
    <property type="entry name" value="Leu-rich_rpt"/>
</dbReference>
<name>A0A2U1M623_ARTAN</name>
<dbReference type="PANTHER" id="PTHR48053">
    <property type="entry name" value="LEUCINE RICH REPEAT FAMILY PROTEIN, EXPRESSED"/>
    <property type="match status" value="1"/>
</dbReference>
<dbReference type="Proteomes" id="UP000245207">
    <property type="component" value="Unassembled WGS sequence"/>
</dbReference>
<evidence type="ECO:0000256" key="7">
    <source>
        <dbReference type="ARBA" id="ARBA00022553"/>
    </source>
</evidence>
<comment type="subcellular location">
    <subcellularLocation>
        <location evidence="2">Cell membrane</location>
        <topology evidence="2">Single-pass type I membrane protein</topology>
    </subcellularLocation>
    <subcellularLocation>
        <location evidence="1">Nucleus</location>
    </subcellularLocation>
</comment>
<dbReference type="InterPro" id="IPR003591">
    <property type="entry name" value="Leu-rich_rpt_typical-subtyp"/>
</dbReference>
<comment type="catalytic activity">
    <reaction evidence="22">
        <text>L-threonyl-[protein] + ATP = O-phospho-L-threonyl-[protein] + ADP + H(+)</text>
        <dbReference type="Rhea" id="RHEA:46608"/>
        <dbReference type="Rhea" id="RHEA-COMP:11060"/>
        <dbReference type="Rhea" id="RHEA-COMP:11605"/>
        <dbReference type="ChEBI" id="CHEBI:15378"/>
        <dbReference type="ChEBI" id="CHEBI:30013"/>
        <dbReference type="ChEBI" id="CHEBI:30616"/>
        <dbReference type="ChEBI" id="CHEBI:61977"/>
        <dbReference type="ChEBI" id="CHEBI:456216"/>
        <dbReference type="EC" id="2.7.11.1"/>
    </reaction>
</comment>
<evidence type="ECO:0000256" key="14">
    <source>
        <dbReference type="ARBA" id="ARBA00022777"/>
    </source>
</evidence>
<feature type="region of interest" description="Disordered" evidence="26">
    <location>
        <begin position="1"/>
        <end position="26"/>
    </location>
</feature>
<evidence type="ECO:0000256" key="23">
    <source>
        <dbReference type="ARBA" id="ARBA00048679"/>
    </source>
</evidence>
<dbReference type="CDD" id="cd12420">
    <property type="entry name" value="RRM_RBPMS_like"/>
    <property type="match status" value="1"/>
</dbReference>
<dbReference type="SUPFAM" id="SSF56112">
    <property type="entry name" value="Protein kinase-like (PK-like)"/>
    <property type="match status" value="2"/>
</dbReference>
<dbReference type="FunFam" id="3.30.70.330:FF:000037">
    <property type="entry name" value="RNA-binding protein with multiple splicing 2"/>
    <property type="match status" value="1"/>
</dbReference>
<dbReference type="Gene3D" id="3.30.70.330">
    <property type="match status" value="2"/>
</dbReference>
<keyword evidence="21" id="KW-0539">Nucleus</keyword>
<dbReference type="FunFam" id="3.80.10.10:FF:000101">
    <property type="entry name" value="LRR receptor-like serine/threonine-protein kinase ERECTA"/>
    <property type="match status" value="1"/>
</dbReference>
<dbReference type="GO" id="GO:0006952">
    <property type="term" value="P:defense response"/>
    <property type="evidence" value="ECO:0007669"/>
    <property type="project" value="UniProtKB-ARBA"/>
</dbReference>
<feature type="domain" description="Protein kinase" evidence="28">
    <location>
        <begin position="1123"/>
        <end position="1405"/>
    </location>
</feature>
<dbReference type="FunFam" id="3.80.10.10:FF:000221">
    <property type="entry name" value="Leucine-rich repeat receptor-like protein kinase PXL1"/>
    <property type="match status" value="1"/>
</dbReference>
<comment type="catalytic activity">
    <reaction evidence="23">
        <text>L-seryl-[protein] + ATP = O-phospho-L-seryl-[protein] + ADP + H(+)</text>
        <dbReference type="Rhea" id="RHEA:17989"/>
        <dbReference type="Rhea" id="RHEA-COMP:9863"/>
        <dbReference type="Rhea" id="RHEA-COMP:11604"/>
        <dbReference type="ChEBI" id="CHEBI:15378"/>
        <dbReference type="ChEBI" id="CHEBI:29999"/>
        <dbReference type="ChEBI" id="CHEBI:30616"/>
        <dbReference type="ChEBI" id="CHEBI:83421"/>
        <dbReference type="ChEBI" id="CHEBI:456216"/>
        <dbReference type="EC" id="2.7.11.1"/>
    </reaction>
</comment>
<dbReference type="EC" id="2.7.11.1" evidence="4"/>
<evidence type="ECO:0000256" key="13">
    <source>
        <dbReference type="ARBA" id="ARBA00022741"/>
    </source>
</evidence>
<dbReference type="PANTHER" id="PTHR48053:SF113">
    <property type="entry name" value="PROTEIN KINASE DOMAIN-CONTAINING PROTEIN"/>
    <property type="match status" value="1"/>
</dbReference>
<dbReference type="OrthoDB" id="676979at2759"/>
<feature type="domain" description="Protein kinase" evidence="28">
    <location>
        <begin position="2010"/>
        <end position="2402"/>
    </location>
</feature>
<sequence>MHPQYHPHPHQQWQTGPPPPAVVVQQHSSPMSIGGEEIRTIFISGLPEDVKERELQNLMRWLPGYEASQVNFKAEVPMGFALFSAPHFAIAARDALQDMVFDAESKSVLHTEMAKKNLFVKRGIVADPNSSFDQSKRMRIGGDYTHTPGYSSPSPFHPPPQPVWAPHGYMAPPPPPYDPYGGYPVSQNTKDNPPCNTLFIGNLGESINEEELRGLFTMQPGFKQMKVLRQERHTVCFIEFEDVNSATNVHHSLQGAVIPSSGSKTYSKNPFGKRKDAGYPGSNGTLAAINYQAHVVAAFSHLLSWRVGVTVAARFLLRDKPYLDLQRFHSRRMKGVTSSLPDHVKLAFYRSSMVALNLSGFLISGHIPPHLSHLHYLTSLDLSFNNFHGTIPPSLGNLTHLTRLSLYGNNLTGSIPFEIGKCSLLEEVDLSQNHLTGTIPHTLWNLQHLRLLSLFENSLSGSIAGIASFRTPRLETLYLTSNYLTGHIPFSIGNLTNLVDLELDNNQLSGSIPTSIGNCTRLQTLMIGNNRLTGALPDTLYHGLAELSTLDVHNNTLEGTIHFGDAGNCKELTYLDVSFNEFSGVLPRGLGNCTSLQQFAAVNCGLSGPIPSSIGQLTSLNTLHLSINRFSGKIPPELGNCKSLVGLELSDNLLEGGIPNQLGMLSNLEILQLYNNRLTGEVPLGIWKIKGLKKVNIYNNSLSGELPNELASMKQLTEITLYNNHFTGVIPQGLGINSSLTIIDFTSNSFTGKIPPNLCFRKQLQRLLLGFNRLQGSVPPDVGSCSSLSRLILQHNNFTGVLPEFVENHNMLYMNLRSNGFNGQIPASFGKLINITEIDVSQNKLFGHIPPELGNLRELQGLNISYNDLQGSLPSQLSDCSRLLEFDASHNVLSGLIPATFGRLTQLSTLSLSDNNFSGGVPHFISQLHGLINLQLGGNSFGGTIPSSIVDLHSLSKLNLSSNRLTGHIPSHFGNMVMLEHLDVSHNNLTGNLASLGDTHGLLYLNVSYNHFTGPIPVNLLTSLNISDSSFLGNSGLCADCGSSCVKKGNVKPCGVQSSNQKHLTKQQYVMIAVGICLFVLVIILLLYLVALCHRKQKQEIDLLDEVCGSSLLIKVVEATENLNEKYIIGRGAHGTVYKASVGHDRVYAVKKLDFGGMKGGHTSMKREVETVGNVRHRNLVTVEDLLIKKDYGLILYKYMENGSLYDVLYERSPPLILDWSSRYKIALGTAEALAYLHFDCDPVIVHCDIKPMNILLDGDMEPHISDFGIAKLLDHSTASTLPTSTLMGTIGYIAPENAFTSSKSRESDVYSYGVVLLELITRQKVIDPLYTENVDIVSWVRSTWSESPEVQMVVDEGLLDEIEEDSMVREQVRNVLLVALRCTEWEPTRRPSMREVVKRLQDTTDVQLKVSTKMMNVCLVYYYYLSVASLVVSGLSSDGQTLLSLSTRWVSSSSPILLSSWNASHANPCVWAGVVCDPTNFQVVALDLSDSQISGEIGPEISRLSQLKSLNLSFNNFSGPIPSQIGNCTRLQLLDLSVNSLTGNIPNTLGNLLTLKHLSLFSNSLNGSIPESIFRVPTLEILKLSNNHLTGFIPSNLGNATMLQQLFIDNNQFTGSLPYSINNLENLTSLDAHRAGLEGQIPLGYVGCKKLNYLDLSFNQFLSLPPQLGNCTNLDQFAVVGSGLTGTIPSSFGQLTKMSLLYLSENNLSGKIPPELGNCTLLSDLQLYTNQLEGGIPSELGMLNLTNLSLFTNRLTGEVPMSIWKIKSLEYLLLYENSLSGELPVEVAKLKKLRNFTLFSNNFSGMIPQSLGLDATQLILVDFLHNSFNGPIPPNLCSGKQLVKLVLGFNPLQGSIPDDIRNCPTLERLILTDNNLSGLLPDVWANPNLLYLDLSNNYFTGKIPATFADKLTNITEINLSMNLFSGVLPQELGNLLQLQALNLSYNALEGPLPSQLAKCTKLLNFDASHNMFNGSIPTALHTMYGLLTLDLSENHLIGSIPSFISKLQGLIELRLGGNSLGGTIPSSIVELKTLGILNMSNNGLTGDIPSGFSKLEMLEQLDVSHNYLTGTLASLAELRVLTQVNISYNLFTGQIPASLLNSSFYSFVGNPGLCVDCVLNNCDANVTRNLKRCPGASLKKQKGLTKFETGMVALGTSALLFAIVVGTGIILQCRQREKHDIEEVYDDKEEDDILFQKLMEATEDLSDKYIIGRGAHGTVYKASLGPKDGVYAVKKLMFEGSNKEGSTSMVREIETVGKVRHRNLVKLEEFWMRKDYELMSGTLRGTIGYIAPENAFTSAKSMESDVYSYGVVLLELITRKKATDDSFTDDGLDIVRWVRSVWNENKEIEVVVDKGLYDDLYDSFVREQVTQVLQLALRCTQTEPSKRPSMRDVVRQLEDMYAPISSGSKLK</sequence>
<dbReference type="Pfam" id="PF00076">
    <property type="entry name" value="RRM_1"/>
    <property type="match status" value="1"/>
</dbReference>
<dbReference type="InterPro" id="IPR001245">
    <property type="entry name" value="Ser-Thr/Tyr_kinase_cat_dom"/>
</dbReference>
<feature type="binding site" evidence="25">
    <location>
        <position position="2236"/>
    </location>
    <ligand>
        <name>ATP</name>
        <dbReference type="ChEBI" id="CHEBI:30616"/>
    </ligand>
</feature>
<dbReference type="GO" id="GO:0005634">
    <property type="term" value="C:nucleus"/>
    <property type="evidence" value="ECO:0007669"/>
    <property type="project" value="UniProtKB-SubCell"/>
</dbReference>
<evidence type="ECO:0000256" key="6">
    <source>
        <dbReference type="ARBA" id="ARBA00022527"/>
    </source>
</evidence>
<feature type="binding site" evidence="25">
    <location>
        <position position="1152"/>
    </location>
    <ligand>
        <name>ATP</name>
        <dbReference type="ChEBI" id="CHEBI:30616"/>
    </ligand>
</feature>
<dbReference type="SMART" id="SM00360">
    <property type="entry name" value="RRM"/>
    <property type="match status" value="2"/>
</dbReference>
<dbReference type="InterPro" id="IPR012677">
    <property type="entry name" value="Nucleotide-bd_a/b_plait_sf"/>
</dbReference>
<feature type="domain" description="RRM" evidence="29">
    <location>
        <begin position="196"/>
        <end position="262"/>
    </location>
</feature>
<evidence type="ECO:0000256" key="4">
    <source>
        <dbReference type="ARBA" id="ARBA00012513"/>
    </source>
</evidence>
<dbReference type="SUPFAM" id="SSF52058">
    <property type="entry name" value="L domain-like"/>
    <property type="match status" value="5"/>
</dbReference>
<evidence type="ECO:0000256" key="12">
    <source>
        <dbReference type="ARBA" id="ARBA00022737"/>
    </source>
</evidence>
<dbReference type="GO" id="GO:0004674">
    <property type="term" value="F:protein serine/threonine kinase activity"/>
    <property type="evidence" value="ECO:0007669"/>
    <property type="project" value="UniProtKB-KW"/>
</dbReference>
<feature type="transmembrane region" description="Helical" evidence="27">
    <location>
        <begin position="1420"/>
        <end position="1437"/>
    </location>
</feature>
<keyword evidence="13 25" id="KW-0547">Nucleotide-binding</keyword>
<keyword evidence="9" id="KW-0808">Transferase</keyword>
<accession>A0A2U1M623</accession>
<dbReference type="Gene3D" id="1.10.510.10">
    <property type="entry name" value="Transferase(Phosphotransferase) domain 1"/>
    <property type="match status" value="3"/>
</dbReference>
<keyword evidence="5" id="KW-1003">Cell membrane</keyword>
<dbReference type="SMART" id="SM00220">
    <property type="entry name" value="S_TKc"/>
    <property type="match status" value="1"/>
</dbReference>
<dbReference type="FunFam" id="3.80.10.10:FF:000095">
    <property type="entry name" value="LRR receptor-like serine/threonine-protein kinase GSO1"/>
    <property type="match status" value="3"/>
</dbReference>
<evidence type="ECO:0000256" key="18">
    <source>
        <dbReference type="ARBA" id="ARBA00023136"/>
    </source>
</evidence>
<dbReference type="EMBL" id="PKPP01006386">
    <property type="protein sequence ID" value="PWA56680.1"/>
    <property type="molecule type" value="Genomic_DNA"/>
</dbReference>
<keyword evidence="19 30" id="KW-0675">Receptor</keyword>
<keyword evidence="31" id="KW-1185">Reference proteome</keyword>
<dbReference type="FunFam" id="3.30.70.330:FF:000467">
    <property type="entry name" value="Cell wall integrity protein scw1"/>
    <property type="match status" value="1"/>
</dbReference>
<keyword evidence="8" id="KW-0433">Leucine-rich repeat</keyword>
<keyword evidence="20" id="KW-0325">Glycoprotein</keyword>
<dbReference type="PROSITE" id="PS50102">
    <property type="entry name" value="RRM"/>
    <property type="match status" value="1"/>
</dbReference>
<evidence type="ECO:0000256" key="21">
    <source>
        <dbReference type="ARBA" id="ARBA00023242"/>
    </source>
</evidence>
<dbReference type="PROSITE" id="PS00108">
    <property type="entry name" value="PROTEIN_KINASE_ST"/>
    <property type="match status" value="1"/>
</dbReference>
<evidence type="ECO:0000256" key="1">
    <source>
        <dbReference type="ARBA" id="ARBA00004123"/>
    </source>
</evidence>
<evidence type="ECO:0000256" key="17">
    <source>
        <dbReference type="ARBA" id="ARBA00022989"/>
    </source>
</evidence>
<protein>
    <recommendedName>
        <fullName evidence="4">non-specific serine/threonine protein kinase</fullName>
        <ecNumber evidence="4">2.7.11.1</ecNumber>
    </recommendedName>
</protein>
<organism evidence="30 31">
    <name type="scientific">Artemisia annua</name>
    <name type="common">Sweet wormwood</name>
    <dbReference type="NCBI Taxonomy" id="35608"/>
    <lineage>
        <taxon>Eukaryota</taxon>
        <taxon>Viridiplantae</taxon>
        <taxon>Streptophyta</taxon>
        <taxon>Embryophyta</taxon>
        <taxon>Tracheophyta</taxon>
        <taxon>Spermatophyta</taxon>
        <taxon>Magnoliopsida</taxon>
        <taxon>eudicotyledons</taxon>
        <taxon>Gunneridae</taxon>
        <taxon>Pentapetalae</taxon>
        <taxon>asterids</taxon>
        <taxon>campanulids</taxon>
        <taxon>Asterales</taxon>
        <taxon>Asteraceae</taxon>
        <taxon>Asteroideae</taxon>
        <taxon>Anthemideae</taxon>
        <taxon>Artemisiinae</taxon>
        <taxon>Artemisia</taxon>
    </lineage>
</organism>
<dbReference type="FunFam" id="1.10.510.10:FF:000358">
    <property type="entry name" value="Putative leucine-rich repeat receptor-like serine/threonine-protein kinase"/>
    <property type="match status" value="1"/>
</dbReference>
<dbReference type="InterPro" id="IPR032675">
    <property type="entry name" value="LRR_dom_sf"/>
</dbReference>
<evidence type="ECO:0000256" key="8">
    <source>
        <dbReference type="ARBA" id="ARBA00022614"/>
    </source>
</evidence>
<dbReference type="GO" id="GO:0005886">
    <property type="term" value="C:plasma membrane"/>
    <property type="evidence" value="ECO:0007669"/>
    <property type="project" value="UniProtKB-SubCell"/>
</dbReference>
<evidence type="ECO:0000256" key="22">
    <source>
        <dbReference type="ARBA" id="ARBA00047899"/>
    </source>
</evidence>
<keyword evidence="16 24" id="KW-0694">RNA-binding</keyword>
<evidence type="ECO:0000256" key="25">
    <source>
        <dbReference type="PROSITE-ProRule" id="PRU10141"/>
    </source>
</evidence>
<dbReference type="STRING" id="35608.A0A2U1M623"/>
<dbReference type="Pfam" id="PF00560">
    <property type="entry name" value="LRR_1"/>
    <property type="match status" value="16"/>
</dbReference>
<dbReference type="InterPro" id="IPR008271">
    <property type="entry name" value="Ser/Thr_kinase_AS"/>
</dbReference>
<evidence type="ECO:0000256" key="10">
    <source>
        <dbReference type="ARBA" id="ARBA00022692"/>
    </source>
</evidence>
<comment type="caution">
    <text evidence="30">The sequence shown here is derived from an EMBL/GenBank/DDBJ whole genome shotgun (WGS) entry which is preliminary data.</text>
</comment>
<dbReference type="Pfam" id="PF13855">
    <property type="entry name" value="LRR_8"/>
    <property type="match status" value="1"/>
</dbReference>
<evidence type="ECO:0000313" key="31">
    <source>
        <dbReference type="Proteomes" id="UP000245207"/>
    </source>
</evidence>
<evidence type="ECO:0000256" key="15">
    <source>
        <dbReference type="ARBA" id="ARBA00022840"/>
    </source>
</evidence>
<evidence type="ECO:0000256" key="16">
    <source>
        <dbReference type="ARBA" id="ARBA00022884"/>
    </source>
</evidence>
<evidence type="ECO:0000256" key="9">
    <source>
        <dbReference type="ARBA" id="ARBA00022679"/>
    </source>
</evidence>
<evidence type="ECO:0000256" key="19">
    <source>
        <dbReference type="ARBA" id="ARBA00023170"/>
    </source>
</evidence>
<dbReference type="InterPro" id="IPR011009">
    <property type="entry name" value="Kinase-like_dom_sf"/>
</dbReference>
<dbReference type="InterPro" id="IPR013210">
    <property type="entry name" value="LRR_N_plant-typ"/>
</dbReference>
<dbReference type="FunFam" id="3.80.10.10:FF:000383">
    <property type="entry name" value="Leucine-rich repeat receptor protein kinase EMS1"/>
    <property type="match status" value="1"/>
</dbReference>
<keyword evidence="18 27" id="KW-0472">Membrane</keyword>